<gene>
    <name evidence="2" type="ORF">SKAU_G00067730</name>
</gene>
<dbReference type="InterPro" id="IPR004875">
    <property type="entry name" value="DDE_SF_endonuclease_dom"/>
</dbReference>
<dbReference type="InterPro" id="IPR011011">
    <property type="entry name" value="Znf_FYVE_PHD"/>
</dbReference>
<evidence type="ECO:0000313" key="2">
    <source>
        <dbReference type="EMBL" id="KAJ8376193.1"/>
    </source>
</evidence>
<name>A0A9Q1G641_SYNKA</name>
<feature type="domain" description="DDE-1" evidence="1">
    <location>
        <begin position="109"/>
        <end position="237"/>
    </location>
</feature>
<keyword evidence="3" id="KW-1185">Reference proteome</keyword>
<proteinExistence type="predicted"/>
<dbReference type="InterPro" id="IPR050863">
    <property type="entry name" value="CenT-Element_Derived"/>
</dbReference>
<accession>A0A9Q1G641</accession>
<dbReference type="EMBL" id="JAINUF010000002">
    <property type="protein sequence ID" value="KAJ8376193.1"/>
    <property type="molecule type" value="Genomic_DNA"/>
</dbReference>
<dbReference type="GO" id="GO:0005634">
    <property type="term" value="C:nucleus"/>
    <property type="evidence" value="ECO:0007669"/>
    <property type="project" value="TreeGrafter"/>
</dbReference>
<dbReference type="AlphaFoldDB" id="A0A9Q1G641"/>
<dbReference type="PANTHER" id="PTHR19303">
    <property type="entry name" value="TRANSPOSON"/>
    <property type="match status" value="1"/>
</dbReference>
<reference evidence="2" key="1">
    <citation type="journal article" date="2023" name="Science">
        <title>Genome structures resolve the early diversification of teleost fishes.</title>
        <authorList>
            <person name="Parey E."/>
            <person name="Louis A."/>
            <person name="Montfort J."/>
            <person name="Bouchez O."/>
            <person name="Roques C."/>
            <person name="Iampietro C."/>
            <person name="Lluch J."/>
            <person name="Castinel A."/>
            <person name="Donnadieu C."/>
            <person name="Desvignes T."/>
            <person name="Floi Bucao C."/>
            <person name="Jouanno E."/>
            <person name="Wen M."/>
            <person name="Mejri S."/>
            <person name="Dirks R."/>
            <person name="Jansen H."/>
            <person name="Henkel C."/>
            <person name="Chen W.J."/>
            <person name="Zahm M."/>
            <person name="Cabau C."/>
            <person name="Klopp C."/>
            <person name="Thompson A.W."/>
            <person name="Robinson-Rechavi M."/>
            <person name="Braasch I."/>
            <person name="Lecointre G."/>
            <person name="Bobe J."/>
            <person name="Postlethwait J.H."/>
            <person name="Berthelot C."/>
            <person name="Roest Crollius H."/>
            <person name="Guiguen Y."/>
        </authorList>
    </citation>
    <scope>NUCLEOTIDE SEQUENCE</scope>
    <source>
        <strain evidence="2">WJC10195</strain>
    </source>
</reference>
<evidence type="ECO:0000259" key="1">
    <source>
        <dbReference type="Pfam" id="PF03184"/>
    </source>
</evidence>
<dbReference type="Pfam" id="PF03184">
    <property type="entry name" value="DDE_1"/>
    <property type="match status" value="1"/>
</dbReference>
<dbReference type="PANTHER" id="PTHR19303:SF71">
    <property type="entry name" value="ZINC FINGER PHD-TYPE DOMAIN-CONTAINING PROTEIN"/>
    <property type="match status" value="1"/>
</dbReference>
<dbReference type="Proteomes" id="UP001152622">
    <property type="component" value="Chromosome 2"/>
</dbReference>
<dbReference type="Gene3D" id="3.30.420.10">
    <property type="entry name" value="Ribonuclease H-like superfamily/Ribonuclease H"/>
    <property type="match status" value="1"/>
</dbReference>
<evidence type="ECO:0000313" key="3">
    <source>
        <dbReference type="Proteomes" id="UP001152622"/>
    </source>
</evidence>
<protein>
    <recommendedName>
        <fullName evidence="1">DDE-1 domain-containing protein</fullName>
    </recommendedName>
</protein>
<dbReference type="InterPro" id="IPR036397">
    <property type="entry name" value="RNaseH_sf"/>
</dbReference>
<dbReference type="SUPFAM" id="SSF57903">
    <property type="entry name" value="FYVE/PHD zinc finger"/>
    <property type="match status" value="1"/>
</dbReference>
<organism evidence="2 3">
    <name type="scientific">Synaphobranchus kaupii</name>
    <name type="common">Kaup's arrowtooth eel</name>
    <dbReference type="NCBI Taxonomy" id="118154"/>
    <lineage>
        <taxon>Eukaryota</taxon>
        <taxon>Metazoa</taxon>
        <taxon>Chordata</taxon>
        <taxon>Craniata</taxon>
        <taxon>Vertebrata</taxon>
        <taxon>Euteleostomi</taxon>
        <taxon>Actinopterygii</taxon>
        <taxon>Neopterygii</taxon>
        <taxon>Teleostei</taxon>
        <taxon>Anguilliformes</taxon>
        <taxon>Synaphobranchidae</taxon>
        <taxon>Synaphobranchus</taxon>
    </lineage>
</organism>
<sequence>MYYGLSPKETHGVSEKWFTAFLKRNPSLSIRKPQPTSLSRATSFNRTNVQNFFVNFQRVLEREHLQAKDIWNVDKTGVTTVQVPEKVVATKGTKQIGAMTSGERGTLVTAAVAVSAQGNTIPPYLVFPRKRFYPHFIRDAHTGSIGTANGSGWMQEEDFLIFLHHFVKQTRCSVLNKVLLLLDNHSSHVSIPAIHFCKENGIILLTFPPHCSHKLQPLDRGVFGPFKRRFNVAMDYWLKTHADTPATICDLPGVAAQTLPLACSQKNIMAGFQCSGIWPFNPQIFSEDEFSPSSVTDRPAPPATVPEPTSSLVLFVATDPTSSLVLPAAIDPTFQVGSSADSHPPAMASTSGFTISPVGIRPFPKSEPRKITRNALKRRATAVFTDIPVKRALEEAEEKNKARLRPKTKRNVSIKEKRGAKATHLAAKEPAESCPCLVCGEDFLQSVPDDDWIQCSTCQGWAHEACTEGYEHYTCHDCYMS</sequence>
<dbReference type="CDD" id="cd15517">
    <property type="entry name" value="PHD_TCF19_like"/>
    <property type="match status" value="1"/>
</dbReference>
<comment type="caution">
    <text evidence="2">The sequence shown here is derived from an EMBL/GenBank/DDBJ whole genome shotgun (WGS) entry which is preliminary data.</text>
</comment>
<dbReference type="OrthoDB" id="4327074at2759"/>
<dbReference type="GO" id="GO:0003677">
    <property type="term" value="F:DNA binding"/>
    <property type="evidence" value="ECO:0007669"/>
    <property type="project" value="TreeGrafter"/>
</dbReference>